<keyword evidence="2" id="KW-1185">Reference proteome</keyword>
<evidence type="ECO:0000313" key="1">
    <source>
        <dbReference type="EMBL" id="PKR56341.1"/>
    </source>
</evidence>
<comment type="caution">
    <text evidence="1">The sequence shown here is derived from an EMBL/GenBank/DDBJ whole genome shotgun (WGS) entry which is preliminary data.</text>
</comment>
<dbReference type="Proteomes" id="UP000233332">
    <property type="component" value="Unassembled WGS sequence"/>
</dbReference>
<gene>
    <name evidence="1" type="ORF">COO92_21285</name>
</gene>
<evidence type="ECO:0000313" key="2">
    <source>
        <dbReference type="Proteomes" id="UP000233332"/>
    </source>
</evidence>
<reference evidence="1 2" key="1">
    <citation type="submission" date="2017-09" db="EMBL/GenBank/DDBJ databases">
        <title>Biodiversity and function of Thalassospira species in the particle-attached aromatic-hydrocarbon-degrading consortia from the surface seawater of the China South Sea.</title>
        <authorList>
            <person name="Dong C."/>
            <person name="Lai Q."/>
            <person name="Shao Z."/>
        </authorList>
    </citation>
    <scope>NUCLEOTIDE SEQUENCE [LARGE SCALE GENOMIC DNA]</scope>
    <source>
        <strain evidence="1 2">139Z-12</strain>
    </source>
</reference>
<accession>A0A2N3L0L3</accession>
<organism evidence="1 2">
    <name type="scientific">Thalassospira lohafexi</name>
    <dbReference type="NCBI Taxonomy" id="744227"/>
    <lineage>
        <taxon>Bacteria</taxon>
        <taxon>Pseudomonadati</taxon>
        <taxon>Pseudomonadota</taxon>
        <taxon>Alphaproteobacteria</taxon>
        <taxon>Rhodospirillales</taxon>
        <taxon>Thalassospiraceae</taxon>
        <taxon>Thalassospira</taxon>
    </lineage>
</organism>
<dbReference type="EMBL" id="NXGX01000015">
    <property type="protein sequence ID" value="PKR56341.1"/>
    <property type="molecule type" value="Genomic_DNA"/>
</dbReference>
<protein>
    <submittedName>
        <fullName evidence="1">Uncharacterized protein</fullName>
    </submittedName>
</protein>
<sequence>MAELSIEQKKALAIARARKALMDKEAANADPLAGITPPEADVWRAMNMGAKGFADSAMETVGALPDFVASGMRSAGLDVPEGNYHTDALKKGWQAFSEAIGGPVAEVVGDAGPDAIESTSDKVAYGAGRGAADAASIMVPAAAVAKTAKPGSMLGETAKVLAGQQGVQLGAGAVGGAVGEATNNPYIGTAAAMAAGVAAGMPGAIRSSRQASQAIKNAPTTKQLAQQGSKLFERAKGSSAVIKPDSYADFLAKTEKRLLGAGADPQVHPKLGSVMNALTKRIGNEMDIQDLQNARRVAANAAASRESDERRLGKMLVSDIDDYIRGLSANDLVAGKMGTAADDLAQARGVWSRMKKSEIIEEAMSKAEKQASGFENGLRVQFRSILNNPNKVRGFAEDEIKAMQAVVEGAPVRNAMRLLGKFGIDVNKNTNAIGALSGAIAGSLVDPIGTVAVPLASSVARKGAEVGTSRTADLARALVASGPNTLPKASNPRLEQLASILMAREKDRLMSPQMAPAP</sequence>
<proteinExistence type="predicted"/>
<dbReference type="AlphaFoldDB" id="A0A2N3L0L3"/>
<name>A0A2N3L0L3_9PROT</name>